<dbReference type="Gene3D" id="3.40.50.2000">
    <property type="entry name" value="Glycogen Phosphorylase B"/>
    <property type="match status" value="1"/>
</dbReference>
<keyword evidence="2" id="KW-0328">Glycosyltransferase</keyword>
<dbReference type="FunFam" id="3.40.50.2000:FF:000050">
    <property type="entry name" value="UDP-glucuronosyltransferase"/>
    <property type="match status" value="1"/>
</dbReference>
<accession>A0A7R8YQ97</accession>
<evidence type="ECO:0000256" key="1">
    <source>
        <dbReference type="ARBA" id="ARBA00009995"/>
    </source>
</evidence>
<dbReference type="InParanoid" id="A0A7R8YQ97"/>
<evidence type="ECO:0000256" key="2">
    <source>
        <dbReference type="ARBA" id="ARBA00022676"/>
    </source>
</evidence>
<dbReference type="GO" id="GO:0008194">
    <property type="term" value="F:UDP-glycosyltransferase activity"/>
    <property type="evidence" value="ECO:0007669"/>
    <property type="project" value="InterPro"/>
</dbReference>
<evidence type="ECO:0000313" key="7">
    <source>
        <dbReference type="Proteomes" id="UP000594454"/>
    </source>
</evidence>
<keyword evidence="7" id="KW-1185">Reference proteome</keyword>
<dbReference type="EMBL" id="LR899010">
    <property type="protein sequence ID" value="CAD7081136.1"/>
    <property type="molecule type" value="Genomic_DNA"/>
</dbReference>
<keyword evidence="3" id="KW-0808">Transferase</keyword>
<reference evidence="6 7" key="1">
    <citation type="submission" date="2020-11" db="EMBL/GenBank/DDBJ databases">
        <authorList>
            <person name="Wallbank WR R."/>
            <person name="Pardo Diaz C."/>
            <person name="Kozak K."/>
            <person name="Martin S."/>
            <person name="Jiggins C."/>
            <person name="Moest M."/>
            <person name="Warren A I."/>
            <person name="Generalovic N T."/>
            <person name="Byers J.R.P. K."/>
            <person name="Montejo-Kovacevich G."/>
            <person name="Yen C E."/>
        </authorList>
    </citation>
    <scope>NUCLEOTIDE SEQUENCE [LARGE SCALE GENOMIC DNA]</scope>
</reference>
<keyword evidence="4" id="KW-1133">Transmembrane helix</keyword>
<dbReference type="PANTHER" id="PTHR48043">
    <property type="entry name" value="EG:EG0003.4 PROTEIN-RELATED"/>
    <property type="match status" value="1"/>
</dbReference>
<evidence type="ECO:0000256" key="3">
    <source>
        <dbReference type="ARBA" id="ARBA00022679"/>
    </source>
</evidence>
<comment type="similarity">
    <text evidence="1">Belongs to the UDP-glycosyltransferase family.</text>
</comment>
<evidence type="ECO:0000256" key="4">
    <source>
        <dbReference type="SAM" id="Phobius"/>
    </source>
</evidence>
<dbReference type="OrthoDB" id="5835829at2759"/>
<keyword evidence="5" id="KW-0732">Signal</keyword>
<keyword evidence="4" id="KW-0812">Transmembrane</keyword>
<evidence type="ECO:0000256" key="5">
    <source>
        <dbReference type="SAM" id="SignalP"/>
    </source>
</evidence>
<dbReference type="SUPFAM" id="SSF53756">
    <property type="entry name" value="UDP-Glycosyltransferase/glycogen phosphorylase"/>
    <property type="match status" value="1"/>
</dbReference>
<sequence length="542" mass="60865">MLRYLLILSAACGLCFGANILAVFPGVWKSHYLFGRRLISNLAQRGHNVTILSAYYSLPQENVTEITIPNVEKNFLDMGLTFNLDEIRDKSILEQFSKSIYAATSNVDVVMGSEQVQSMLKSKETKFDLLLIDSFMSDALLGFSVYYNVPTVVVSPIGPNKWINEMVGNIHNSAMHPNSFLPLLDNMNLGKRITNTLMSIFEKLTYNCLYLPYHEYAYQRYFGQLIGDQQTLPSLWDVVHNVSMVLVNSNPVSQYPRAFVPNMVEIGGAHIFNNMTKMSKSVLKFMDDAPEGILYISFGANLKTDDLPKEKFDALIQAVRAVQGRLRVILKLESFDLEDQPRHTVIAPWLPQQEILAHPKLKVFISTVGLMSMIESIHYAAPVLGVPIFPEQELNMKRLEQLGTGVRVNYDNFTNDSLVEAINELLANPEYKENAKRASALFNDSLTSPIDLAVHNIEMVLRTGGARHLRSAATKLGFIQAELIDVSLIILLGIVMIIAVPSMIICVILRRNNCKRQAQANEVVKTATKNGVDIKNKKKKQH</sequence>
<feature type="transmembrane region" description="Helical" evidence="4">
    <location>
        <begin position="488"/>
        <end position="509"/>
    </location>
</feature>
<evidence type="ECO:0000313" key="6">
    <source>
        <dbReference type="EMBL" id="CAD7081136.1"/>
    </source>
</evidence>
<dbReference type="AlphaFoldDB" id="A0A7R8YQ97"/>
<dbReference type="CDD" id="cd03784">
    <property type="entry name" value="GT1_Gtf-like"/>
    <property type="match status" value="1"/>
</dbReference>
<dbReference type="FunCoup" id="A0A7R8YQ97">
    <property type="interactions" value="211"/>
</dbReference>
<dbReference type="Pfam" id="PF00201">
    <property type="entry name" value="UDPGT"/>
    <property type="match status" value="1"/>
</dbReference>
<organism evidence="6 7">
    <name type="scientific">Hermetia illucens</name>
    <name type="common">Black soldier fly</name>
    <dbReference type="NCBI Taxonomy" id="343691"/>
    <lineage>
        <taxon>Eukaryota</taxon>
        <taxon>Metazoa</taxon>
        <taxon>Ecdysozoa</taxon>
        <taxon>Arthropoda</taxon>
        <taxon>Hexapoda</taxon>
        <taxon>Insecta</taxon>
        <taxon>Pterygota</taxon>
        <taxon>Neoptera</taxon>
        <taxon>Endopterygota</taxon>
        <taxon>Diptera</taxon>
        <taxon>Brachycera</taxon>
        <taxon>Stratiomyomorpha</taxon>
        <taxon>Stratiomyidae</taxon>
        <taxon>Hermetiinae</taxon>
        <taxon>Hermetia</taxon>
    </lineage>
</organism>
<feature type="chain" id="PRO_5030532928" description="UDP-glycosyltransferase" evidence="5">
    <location>
        <begin position="18"/>
        <end position="542"/>
    </location>
</feature>
<evidence type="ECO:0008006" key="8">
    <source>
        <dbReference type="Google" id="ProtNLM"/>
    </source>
</evidence>
<dbReference type="Proteomes" id="UP000594454">
    <property type="component" value="Chromosome 2"/>
</dbReference>
<feature type="signal peptide" evidence="5">
    <location>
        <begin position="1"/>
        <end position="17"/>
    </location>
</feature>
<dbReference type="OMA" id="MRSQSVM"/>
<name>A0A7R8YQ97_HERIL</name>
<dbReference type="PANTHER" id="PTHR48043:SF159">
    <property type="entry name" value="EG:EG0003.4 PROTEIN-RELATED"/>
    <property type="match status" value="1"/>
</dbReference>
<gene>
    <name evidence="6" type="ORF">HERILL_LOCUS4258</name>
</gene>
<dbReference type="InterPro" id="IPR002213">
    <property type="entry name" value="UDP_glucos_trans"/>
</dbReference>
<keyword evidence="4" id="KW-0472">Membrane</keyword>
<protein>
    <recommendedName>
        <fullName evidence="8">UDP-glycosyltransferase</fullName>
    </recommendedName>
</protein>
<proteinExistence type="inferred from homology"/>
<dbReference type="InterPro" id="IPR050271">
    <property type="entry name" value="UDP-glycosyltransferase"/>
</dbReference>